<proteinExistence type="predicted"/>
<name>A0A1S3YE99_TOBAC</name>
<gene>
    <name evidence="2" type="primary">LOC107775152</name>
</gene>
<dbReference type="OrthoDB" id="10478038at2759"/>
<accession>A0A1S3YE99</accession>
<reference evidence="2" key="1">
    <citation type="submission" date="2025-08" db="UniProtKB">
        <authorList>
            <consortium name="RefSeq"/>
        </authorList>
    </citation>
    <scope>IDENTIFICATION</scope>
</reference>
<sequence>MLACKVVAGGEQIKKINEQLKAGKENEPQKSKDSFKSATKGEETVSSETEQVISRPKITSEVISEVTVNLKNRFILVGTVDEIETTESGKIGVWSEESAREEEESEPLEDLLRKVSDSYNPKKKKDLGVKVPGTARENKKRNAASSIPVDTPPTRGSTTRSQKKHSEAELEKALEESKRKAAAKGKKKVVEPVEAVEIEEMDLVLRDEEETEEIEVVTLKAKKSVSKTKSPSTLAKRTRSALKSRKVKVVEEEEGSEEE</sequence>
<dbReference type="RefSeq" id="XP_016450327.1">
    <property type="nucleotide sequence ID" value="XM_016594841.1"/>
</dbReference>
<dbReference type="AlphaFoldDB" id="A0A1S3YE99"/>
<feature type="compositionally biased region" description="Acidic residues" evidence="1">
    <location>
        <begin position="99"/>
        <end position="109"/>
    </location>
</feature>
<organism evidence="2">
    <name type="scientific">Nicotiana tabacum</name>
    <name type="common">Common tobacco</name>
    <dbReference type="NCBI Taxonomy" id="4097"/>
    <lineage>
        <taxon>Eukaryota</taxon>
        <taxon>Viridiplantae</taxon>
        <taxon>Streptophyta</taxon>
        <taxon>Embryophyta</taxon>
        <taxon>Tracheophyta</taxon>
        <taxon>Spermatophyta</taxon>
        <taxon>Magnoliopsida</taxon>
        <taxon>eudicotyledons</taxon>
        <taxon>Gunneridae</taxon>
        <taxon>Pentapetalae</taxon>
        <taxon>asterids</taxon>
        <taxon>lamiids</taxon>
        <taxon>Solanales</taxon>
        <taxon>Solanaceae</taxon>
        <taxon>Nicotianoideae</taxon>
        <taxon>Nicotianeae</taxon>
        <taxon>Nicotiana</taxon>
    </lineage>
</organism>
<feature type="compositionally biased region" description="Basic and acidic residues" evidence="1">
    <location>
        <begin position="18"/>
        <end position="43"/>
    </location>
</feature>
<feature type="compositionally biased region" description="Basic and acidic residues" evidence="1">
    <location>
        <begin position="164"/>
        <end position="179"/>
    </location>
</feature>
<feature type="region of interest" description="Disordered" evidence="1">
    <location>
        <begin position="87"/>
        <end position="190"/>
    </location>
</feature>
<dbReference type="KEGG" id="nta:107775152"/>
<evidence type="ECO:0000256" key="1">
    <source>
        <dbReference type="SAM" id="MobiDB-lite"/>
    </source>
</evidence>
<feature type="region of interest" description="Disordered" evidence="1">
    <location>
        <begin position="18"/>
        <end position="54"/>
    </location>
</feature>
<protein>
    <submittedName>
        <fullName evidence="2">Uncharacterized protein</fullName>
    </submittedName>
</protein>
<evidence type="ECO:0000313" key="2">
    <source>
        <dbReference type="RefSeq" id="XP_016450327.1"/>
    </source>
</evidence>
<dbReference type="PaxDb" id="4097-A0A1S3YE99"/>